<dbReference type="Proteomes" id="UP000236268">
    <property type="component" value="Unassembled WGS sequence"/>
</dbReference>
<dbReference type="InterPro" id="IPR018310">
    <property type="entry name" value="Put_endonuclease_Z1-dom"/>
</dbReference>
<protein>
    <submittedName>
        <fullName evidence="3">DNA helicase</fullName>
    </submittedName>
</protein>
<organism evidence="3 4">
    <name type="scientific">Azospirillum argentinense</name>
    <dbReference type="NCBI Taxonomy" id="2970906"/>
    <lineage>
        <taxon>Bacteria</taxon>
        <taxon>Pseudomonadati</taxon>
        <taxon>Pseudomonadota</taxon>
        <taxon>Alphaproteobacteria</taxon>
        <taxon>Rhodospirillales</taxon>
        <taxon>Azospirillaceae</taxon>
        <taxon>Azospirillum</taxon>
    </lineage>
</organism>
<name>A0A2K1FUQ5_9PROT</name>
<proteinExistence type="predicted"/>
<dbReference type="SUPFAM" id="SSF52540">
    <property type="entry name" value="P-loop containing nucleoside triphosphate hydrolases"/>
    <property type="match status" value="1"/>
</dbReference>
<comment type="caution">
    <text evidence="3">The sequence shown here is derived from an EMBL/GenBank/DDBJ whole genome shotgun (WGS) entry which is preliminary data.</text>
</comment>
<accession>A0A2K1FUQ5</accession>
<dbReference type="Pfam" id="PF18766">
    <property type="entry name" value="SWI2_SNF2"/>
    <property type="match status" value="1"/>
</dbReference>
<dbReference type="InterPro" id="IPR040980">
    <property type="entry name" value="SWI2_SNF2"/>
</dbReference>
<evidence type="ECO:0000259" key="1">
    <source>
        <dbReference type="Pfam" id="PF10593"/>
    </source>
</evidence>
<evidence type="ECO:0000259" key="2">
    <source>
        <dbReference type="Pfam" id="PF18766"/>
    </source>
</evidence>
<keyword evidence="3" id="KW-0378">Hydrolase</keyword>
<dbReference type="Pfam" id="PF10593">
    <property type="entry name" value="Z1"/>
    <property type="match status" value="1"/>
</dbReference>
<dbReference type="GO" id="GO:0004386">
    <property type="term" value="F:helicase activity"/>
    <property type="evidence" value="ECO:0007669"/>
    <property type="project" value="UniProtKB-KW"/>
</dbReference>
<dbReference type="InterPro" id="IPR027417">
    <property type="entry name" value="P-loop_NTPase"/>
</dbReference>
<feature type="domain" description="Putative endonuclease Z1" evidence="1">
    <location>
        <begin position="261"/>
        <end position="445"/>
    </location>
</feature>
<evidence type="ECO:0000313" key="3">
    <source>
        <dbReference type="EMBL" id="PNQ96228.1"/>
    </source>
</evidence>
<geneLocation type="plasmid" evidence="3">
    <name>p20unnamed</name>
</geneLocation>
<keyword evidence="3" id="KW-0614">Plasmid</keyword>
<keyword evidence="3" id="KW-0547">Nucleotide-binding</keyword>
<dbReference type="AlphaFoldDB" id="A0A2K1FUQ5"/>
<gene>
    <name evidence="3" type="ORF">C1S70_24805</name>
</gene>
<evidence type="ECO:0000313" key="4">
    <source>
        <dbReference type="Proteomes" id="UP000236268"/>
    </source>
</evidence>
<sequence length="616" mass="69040">MSKSFDLTKFKDNVSTRNQYQRQLRRLADAGKSVECIEHAVRESLKNLSGKGRKSFVIYGEPQSGKTEMMICLTAKLLDEERPLIIHLLNDSVDLLGQNLGRFKASGLAPSAQNFSEVLDPSINLAKGQHVIFCKKNAKDLQKLSNKIGALKDVIIIDDEADYASPNGKVNRADKTRINELISDILGDSGDYIGVTATPARLDLNNTFDNDSGLWVSFPPHSHYTGQDVFFPFDDEDAENASKFRLTLLKEKGDDPKFARAALFSFMVNVAYLNIFNNKTETNYSMLIHTSGNKVDHKADWDAVQEALSALTDRGSAKFGRYVRDIWTTAHDRYSDVDPDTVTTYIVDNASRNAVILLNSDSDFRQNGLSATNPSSLFTVVIGGNIVSRGVTFDNLLSMFFTRDVKHKIQQDTYIQRARMFGARGKYLKFFELTIPESLYKDWNRCFVFHRLSLASIKAGKGSPVWLSDSRIAAVASASIDKSTVDIDRGEMAFALFRFDPKMDALVGSKISTRKKLEELALMIGDDGFPEYLRRFIVRMSRNIENDVSIQKSAAVYPRMNDKEKAAISRTKGMMGASQTSGDKSKHSLKIFTNDDGMGRMYYKYSGSIEFAKNMK</sequence>
<dbReference type="EMBL" id="POWG01000034">
    <property type="protein sequence ID" value="PNQ96228.1"/>
    <property type="molecule type" value="Genomic_DNA"/>
</dbReference>
<feature type="domain" description="SWI2/SNF2 ATPase" evidence="2">
    <location>
        <begin position="39"/>
        <end position="207"/>
    </location>
</feature>
<reference evidence="3 4" key="1">
    <citation type="submission" date="2018-01" db="EMBL/GenBank/DDBJ databases">
        <title>Whole genome sequence of Azospirillum brasilense REC3 isolated from strawberry roots.</title>
        <authorList>
            <person name="Fontana C.A."/>
            <person name="Salazar S.M."/>
            <person name="Bassi D."/>
            <person name="Puglisi E."/>
            <person name="Lovaisa N.C."/>
            <person name="Toffoli L.M."/>
            <person name="Pedraza R."/>
            <person name="Cocconcelli P.S."/>
        </authorList>
    </citation>
    <scope>NUCLEOTIDE SEQUENCE [LARGE SCALE GENOMIC DNA]</scope>
    <source>
        <strain evidence="3 4">REC3</strain>
        <plasmid evidence="3">p20unnamed</plasmid>
    </source>
</reference>
<keyword evidence="3" id="KW-0347">Helicase</keyword>
<dbReference type="RefSeq" id="WP_103041070.1">
    <property type="nucleotide sequence ID" value="NZ_POWG01000034.1"/>
</dbReference>
<dbReference type="Gene3D" id="3.40.50.300">
    <property type="entry name" value="P-loop containing nucleotide triphosphate hydrolases"/>
    <property type="match status" value="1"/>
</dbReference>
<keyword evidence="3" id="KW-0067">ATP-binding</keyword>